<dbReference type="OrthoDB" id="446293at2759"/>
<dbReference type="PANTHER" id="PTHR46514:SF1">
    <property type="entry name" value="BRIDGING INTEGRATOR 2"/>
    <property type="match status" value="1"/>
</dbReference>
<dbReference type="GO" id="GO:0002102">
    <property type="term" value="C:podosome"/>
    <property type="evidence" value="ECO:0007669"/>
    <property type="project" value="TreeGrafter"/>
</dbReference>
<feature type="region of interest" description="Disordered" evidence="3">
    <location>
        <begin position="1"/>
        <end position="25"/>
    </location>
</feature>
<keyword evidence="2" id="KW-0963">Cytoplasm</keyword>
<feature type="compositionally biased region" description="Low complexity" evidence="3">
    <location>
        <begin position="173"/>
        <end position="182"/>
    </location>
</feature>
<accession>Q4S5W6</accession>
<protein>
    <submittedName>
        <fullName evidence="5">(spotted green pufferfish) hypothetical protein</fullName>
    </submittedName>
</protein>
<dbReference type="GO" id="GO:0001891">
    <property type="term" value="C:phagocytic cup"/>
    <property type="evidence" value="ECO:0007669"/>
    <property type="project" value="TreeGrafter"/>
</dbReference>
<comment type="caution">
    <text evidence="5">The sequence shown here is derived from an EMBL/GenBank/DDBJ whole genome shotgun (WGS) entry which is preliminary data.</text>
</comment>
<feature type="domain" description="BAR" evidence="4">
    <location>
        <begin position="17"/>
        <end position="139"/>
    </location>
</feature>
<dbReference type="PANTHER" id="PTHR46514">
    <property type="entry name" value="AMPHIPHYSIN"/>
    <property type="match status" value="1"/>
</dbReference>
<dbReference type="GO" id="GO:0006911">
    <property type="term" value="P:phagocytosis, engulfment"/>
    <property type="evidence" value="ECO:0007669"/>
    <property type="project" value="TreeGrafter"/>
</dbReference>
<dbReference type="SUPFAM" id="SSF103657">
    <property type="entry name" value="BAR/IMD domain-like"/>
    <property type="match status" value="1"/>
</dbReference>
<feature type="compositionally biased region" description="Basic and acidic residues" evidence="3">
    <location>
        <begin position="1"/>
        <end position="14"/>
    </location>
</feature>
<feature type="compositionally biased region" description="Basic and acidic residues" evidence="3">
    <location>
        <begin position="185"/>
        <end position="194"/>
    </location>
</feature>
<comment type="subcellular location">
    <subcellularLocation>
        <location evidence="1">Cytoplasm</location>
    </subcellularLocation>
</comment>
<evidence type="ECO:0000313" key="5">
    <source>
        <dbReference type="EMBL" id="CAG03966.1"/>
    </source>
</evidence>
<feature type="region of interest" description="Disordered" evidence="3">
    <location>
        <begin position="328"/>
        <end position="348"/>
    </location>
</feature>
<feature type="region of interest" description="Disordered" evidence="3">
    <location>
        <begin position="160"/>
        <end position="194"/>
    </location>
</feature>
<feature type="compositionally biased region" description="Polar residues" evidence="3">
    <location>
        <begin position="274"/>
        <end position="286"/>
    </location>
</feature>
<feature type="region of interest" description="Disordered" evidence="3">
    <location>
        <begin position="248"/>
        <end position="313"/>
    </location>
</feature>
<organism evidence="5">
    <name type="scientific">Tetraodon nigroviridis</name>
    <name type="common">Spotted green pufferfish</name>
    <name type="synonym">Chelonodon nigroviridis</name>
    <dbReference type="NCBI Taxonomy" id="99883"/>
    <lineage>
        <taxon>Eukaryota</taxon>
        <taxon>Metazoa</taxon>
        <taxon>Chordata</taxon>
        <taxon>Craniata</taxon>
        <taxon>Vertebrata</taxon>
        <taxon>Euteleostomi</taxon>
        <taxon>Actinopterygii</taxon>
        <taxon>Neopterygii</taxon>
        <taxon>Teleostei</taxon>
        <taxon>Neoteleostei</taxon>
        <taxon>Acanthomorphata</taxon>
        <taxon>Eupercaria</taxon>
        <taxon>Tetraodontiformes</taxon>
        <taxon>Tetradontoidea</taxon>
        <taxon>Tetraodontidae</taxon>
        <taxon>Tetraodon</taxon>
    </lineage>
</organism>
<evidence type="ECO:0000256" key="1">
    <source>
        <dbReference type="ARBA" id="ARBA00004496"/>
    </source>
</evidence>
<dbReference type="GO" id="GO:0005543">
    <property type="term" value="F:phospholipid binding"/>
    <property type="evidence" value="ECO:0007669"/>
    <property type="project" value="TreeGrafter"/>
</dbReference>
<gene>
    <name evidence="5" type="ORF">GSTENG00023552001</name>
</gene>
<name>Q4S5W6_TETNG</name>
<evidence type="ECO:0000259" key="4">
    <source>
        <dbReference type="Pfam" id="PF03114"/>
    </source>
</evidence>
<dbReference type="InterPro" id="IPR027267">
    <property type="entry name" value="AH/BAR_dom_sf"/>
</dbReference>
<dbReference type="InterPro" id="IPR004148">
    <property type="entry name" value="BAR_dom"/>
</dbReference>
<dbReference type="EMBL" id="CAAE01014729">
    <property type="protein sequence ID" value="CAG03966.1"/>
    <property type="molecule type" value="Genomic_DNA"/>
</dbReference>
<dbReference type="KEGG" id="tng:GSTEN00023552G001"/>
<proteinExistence type="predicted"/>
<dbReference type="PRINTS" id="PR01251">
    <property type="entry name" value="AMPHIPHYSIN"/>
</dbReference>
<dbReference type="AlphaFoldDB" id="Q4S5W6"/>
<dbReference type="GO" id="GO:0071800">
    <property type="term" value="P:podosome assembly"/>
    <property type="evidence" value="ECO:0007669"/>
    <property type="project" value="TreeGrafter"/>
</dbReference>
<feature type="compositionally biased region" description="Basic and acidic residues" evidence="3">
    <location>
        <begin position="289"/>
        <end position="302"/>
    </location>
</feature>
<evidence type="ECO:0000256" key="2">
    <source>
        <dbReference type="ARBA" id="ARBA00022490"/>
    </source>
</evidence>
<dbReference type="Pfam" id="PF03114">
    <property type="entry name" value="BAR"/>
    <property type="match status" value="1"/>
</dbReference>
<dbReference type="InterPro" id="IPR003005">
    <property type="entry name" value="Amphiphysin"/>
</dbReference>
<dbReference type="GO" id="GO:0097320">
    <property type="term" value="P:plasma membrane tubulation"/>
    <property type="evidence" value="ECO:0007669"/>
    <property type="project" value="TreeGrafter"/>
</dbReference>
<reference evidence="5" key="1">
    <citation type="journal article" date="2004" name="Nature">
        <title>Genome duplication in the teleost fish Tetraodon nigroviridis reveals the early vertebrate proto-karyotype.</title>
        <authorList>
            <person name="Jaillon O."/>
            <person name="Aury J.-M."/>
            <person name="Brunet F."/>
            <person name="Petit J.-L."/>
            <person name="Stange-Thomann N."/>
            <person name="Mauceli E."/>
            <person name="Bouneau L."/>
            <person name="Fischer C."/>
            <person name="Ozouf-Costaz C."/>
            <person name="Bernot A."/>
            <person name="Nicaud S."/>
            <person name="Jaffe D."/>
            <person name="Fisher S."/>
            <person name="Lutfalla G."/>
            <person name="Dossat C."/>
            <person name="Segurens B."/>
            <person name="Dasilva C."/>
            <person name="Salanoubat M."/>
            <person name="Levy M."/>
            <person name="Boudet N."/>
            <person name="Castellano S."/>
            <person name="Anthouard V."/>
            <person name="Jubin C."/>
            <person name="Castelli V."/>
            <person name="Katinka M."/>
            <person name="Vacherie B."/>
            <person name="Biemont C."/>
            <person name="Skalli Z."/>
            <person name="Cattolico L."/>
            <person name="Poulain J."/>
            <person name="De Berardinis V."/>
            <person name="Cruaud C."/>
            <person name="Duprat S."/>
            <person name="Brottier P."/>
            <person name="Coutanceau J.-P."/>
            <person name="Gouzy J."/>
            <person name="Parra G."/>
            <person name="Lardier G."/>
            <person name="Chapple C."/>
            <person name="McKernan K.J."/>
            <person name="McEwan P."/>
            <person name="Bosak S."/>
            <person name="Kellis M."/>
            <person name="Volff J.-N."/>
            <person name="Guigo R."/>
            <person name="Zody M.C."/>
            <person name="Mesirov J."/>
            <person name="Lindblad-Toh K."/>
            <person name="Birren B."/>
            <person name="Nusbaum C."/>
            <person name="Kahn D."/>
            <person name="Robinson-Rechavi M."/>
            <person name="Laudet V."/>
            <person name="Schachter V."/>
            <person name="Quetier F."/>
            <person name="Saurin W."/>
            <person name="Scarpelli C."/>
            <person name="Wincker P."/>
            <person name="Lander E.S."/>
            <person name="Weissenbach J."/>
            <person name="Roest Crollius H."/>
        </authorList>
    </citation>
    <scope>NUCLEOTIDE SEQUENCE [LARGE SCALE GENOMIC DNA]</scope>
</reference>
<dbReference type="GO" id="GO:0005737">
    <property type="term" value="C:cytoplasm"/>
    <property type="evidence" value="ECO:0007669"/>
    <property type="project" value="UniProtKB-SubCell"/>
</dbReference>
<reference evidence="5" key="2">
    <citation type="submission" date="2004-02" db="EMBL/GenBank/DDBJ databases">
        <authorList>
            <consortium name="Genoscope"/>
            <consortium name="Whitehead Institute Centre for Genome Research"/>
        </authorList>
    </citation>
    <scope>NUCLEOTIDE SEQUENCE</scope>
</reference>
<dbReference type="Gene3D" id="1.20.1270.60">
    <property type="entry name" value="Arfaptin homology (AH) domain/BAR domain"/>
    <property type="match status" value="1"/>
</dbReference>
<evidence type="ECO:0000256" key="3">
    <source>
        <dbReference type="SAM" id="MobiDB-lite"/>
    </source>
</evidence>
<sequence>MSDSPRRSSGDFAKKVQRQLSRGKEKVLQKLGKTVETRDSQFDHCLQQFLDQQTDGNRLYKDMRNYISAVRDMREASRRLLQSLFDAYDPGWVGEEDLGAIVEGEDLLWNDYEVKLLDQAVRTMESYVSQFPDVRVRRKGPVKHLTANKATYVFNTHQSAGKNLQKGQKTGRLRLLPSPLGGAADRQEEGRRQDPEAGLDAILLYSHPCPTCKTSSSRKCTRYGSLKRRTLTSPRAWKTSFSEFHWSYNPRSSQRSSFRSPEKPGHSTLPRGSGSITASSHQSVLETSGFRDQDAQPSHSEEPNPSQARRKLRRWLEVTASRLRRRAVQRRRRVRPLQGGTRRLPPPRAALRRTCPSTRRVWTSSCLQQRTTACCTSKKATKAQKTSAVPKKKAWRMGTFQGWRT</sequence>